<dbReference type="Proteomes" id="UP000315983">
    <property type="component" value="Unassembled WGS sequence"/>
</dbReference>
<keyword evidence="6" id="KW-1185">Reference proteome</keyword>
<dbReference type="EMBL" id="VFOL01000001">
    <property type="protein sequence ID" value="TQL37944.1"/>
    <property type="molecule type" value="Genomic_DNA"/>
</dbReference>
<evidence type="ECO:0000313" key="4">
    <source>
        <dbReference type="EMBL" id="TQL37944.1"/>
    </source>
</evidence>
<feature type="compositionally biased region" description="Polar residues" evidence="1">
    <location>
        <begin position="81"/>
        <end position="90"/>
    </location>
</feature>
<name>A0A542XQ09_SALAC</name>
<evidence type="ECO:0000256" key="1">
    <source>
        <dbReference type="SAM" id="MobiDB-lite"/>
    </source>
</evidence>
<sequence length="532" mass="54364">MSIDVTTPDGGANAGPPKRGRRTLWVAAGIVGLTGVVGLAALGGAVTRDDKTAGSAGQTEATEAQANARQNVGDAGPTKAGTANDSQGEGTWSGGDQSGRDDHRSPARRAKNIPCNSDKLIQAIVHANQNRGGELTLAKGCTYELTRSVHGNGLPVIKEPIVLKGYDTTIVRAANAEHFRIFNVGRDGHLTLQGVTVKGGQTTPRWDHYPTLEAAPPLTLSAQDGVARVTKPTVAGSTAAGAVGRHGDGAGILVQRGGEANIQDSSVILNHGRNGGGIANYGTTTIRKSSVEHNSATGFGGGVFNVGVLRIEWAKIEQNNARLGGGGFANGSLGFGDKGGTVWVWRSTISHNQTLGLAGGILDRSGDTSVTRSEVTENTAGRDAGGVLGVDGSRLYLEEVMIERNVAAGVAGGLAVADDATAILEKSVLKANVAEGVGGAGLFNAQAYVTLRDSEIVGNRAIGPFAVGGGIVNAFGQVSLIRSTVTGNFATTPPGGIFTTNDGVEIDEKSAVKKNRPTNCTGSPVIPERCFG</sequence>
<evidence type="ECO:0000256" key="2">
    <source>
        <dbReference type="SAM" id="Phobius"/>
    </source>
</evidence>
<keyword evidence="2" id="KW-0812">Transmembrane</keyword>
<gene>
    <name evidence="4" type="ORF">FB564_3115</name>
    <name evidence="3" type="ORF">Sar04_26440</name>
</gene>
<evidence type="ECO:0000313" key="3">
    <source>
        <dbReference type="EMBL" id="GIM85908.1"/>
    </source>
</evidence>
<reference evidence="3 6" key="2">
    <citation type="submission" date="2021-03" db="EMBL/GenBank/DDBJ databases">
        <title>Whole genome shotgun sequence of Salinispora arenicola NBRC 105043.</title>
        <authorList>
            <person name="Komaki H."/>
            <person name="Tamura T."/>
        </authorList>
    </citation>
    <scope>NUCLEOTIDE SEQUENCE [LARGE SCALE GENOMIC DNA]</scope>
    <source>
        <strain evidence="3 6">NBRC 105043</strain>
    </source>
</reference>
<proteinExistence type="predicted"/>
<keyword evidence="2" id="KW-1133">Transmembrane helix</keyword>
<protein>
    <recommendedName>
        <fullName evidence="7">Parallel beta helix pectate lyase-like protein</fullName>
    </recommendedName>
</protein>
<organism evidence="4 5">
    <name type="scientific">Salinispora arenicola</name>
    <dbReference type="NCBI Taxonomy" id="168697"/>
    <lineage>
        <taxon>Bacteria</taxon>
        <taxon>Bacillati</taxon>
        <taxon>Actinomycetota</taxon>
        <taxon>Actinomycetes</taxon>
        <taxon>Micromonosporales</taxon>
        <taxon>Micromonosporaceae</taxon>
        <taxon>Salinispora</taxon>
    </lineage>
</organism>
<dbReference type="SUPFAM" id="SSF51126">
    <property type="entry name" value="Pectin lyase-like"/>
    <property type="match status" value="1"/>
</dbReference>
<dbReference type="AlphaFoldDB" id="A0A542XQ09"/>
<accession>A0A542XQ09</accession>
<reference evidence="4 5" key="1">
    <citation type="submission" date="2019-06" db="EMBL/GenBank/DDBJ databases">
        <title>Sequencing the genomes of 1000 actinobacteria strains.</title>
        <authorList>
            <person name="Klenk H.-P."/>
        </authorList>
    </citation>
    <scope>NUCLEOTIDE SEQUENCE [LARGE SCALE GENOMIC DNA]</scope>
    <source>
        <strain evidence="4 5">DSM 44819</strain>
    </source>
</reference>
<evidence type="ECO:0000313" key="5">
    <source>
        <dbReference type="Proteomes" id="UP000315983"/>
    </source>
</evidence>
<feature type="region of interest" description="Disordered" evidence="1">
    <location>
        <begin position="1"/>
        <end position="20"/>
    </location>
</feature>
<comment type="caution">
    <text evidence="4">The sequence shown here is derived from an EMBL/GenBank/DDBJ whole genome shotgun (WGS) entry which is preliminary data.</text>
</comment>
<evidence type="ECO:0000313" key="6">
    <source>
        <dbReference type="Proteomes" id="UP000677457"/>
    </source>
</evidence>
<dbReference type="EMBL" id="BOQM01000017">
    <property type="protein sequence ID" value="GIM85908.1"/>
    <property type="molecule type" value="Genomic_DNA"/>
</dbReference>
<evidence type="ECO:0008006" key="7">
    <source>
        <dbReference type="Google" id="ProtNLM"/>
    </source>
</evidence>
<dbReference type="InterPro" id="IPR011050">
    <property type="entry name" value="Pectin_lyase_fold/virulence"/>
</dbReference>
<dbReference type="PANTHER" id="PTHR11319">
    <property type="entry name" value="G PROTEIN-COUPLED RECEPTOR-RELATED"/>
    <property type="match status" value="1"/>
</dbReference>
<dbReference type="PANTHER" id="PTHR11319:SF35">
    <property type="entry name" value="OUTER MEMBRANE PROTEIN PMPC-RELATED"/>
    <property type="match status" value="1"/>
</dbReference>
<dbReference type="GeneID" id="93772334"/>
<keyword evidence="2" id="KW-0472">Membrane</keyword>
<feature type="compositionally biased region" description="Polar residues" evidence="1">
    <location>
        <begin position="55"/>
        <end position="70"/>
    </location>
</feature>
<dbReference type="RefSeq" id="WP_029023795.1">
    <property type="nucleotide sequence ID" value="NZ_BOQM01000017.1"/>
</dbReference>
<dbReference type="Proteomes" id="UP000677457">
    <property type="component" value="Unassembled WGS sequence"/>
</dbReference>
<feature type="transmembrane region" description="Helical" evidence="2">
    <location>
        <begin position="24"/>
        <end position="46"/>
    </location>
</feature>
<feature type="region of interest" description="Disordered" evidence="1">
    <location>
        <begin position="48"/>
        <end position="113"/>
    </location>
</feature>